<dbReference type="Pfam" id="PF05340">
    <property type="entry name" value="DUF740"/>
    <property type="match status" value="1"/>
</dbReference>
<gene>
    <name evidence="2" type="ORF">Sradi_0272400</name>
</gene>
<evidence type="ECO:0000256" key="1">
    <source>
        <dbReference type="SAM" id="MobiDB-lite"/>
    </source>
</evidence>
<dbReference type="InterPro" id="IPR008004">
    <property type="entry name" value="OCTOPUS-like"/>
</dbReference>
<sequence>MLGRRSSAGAGQVVSVSKCGASSSTLNEPRRKSCDVVSGRSLSNLFDADDVGVDPKVRRRSNRRMWGCRESLTL</sequence>
<proteinExistence type="predicted"/>
<protein>
    <submittedName>
        <fullName evidence="2">Uncharacterized protein</fullName>
    </submittedName>
</protein>
<feature type="region of interest" description="Disordered" evidence="1">
    <location>
        <begin position="1"/>
        <end position="33"/>
    </location>
</feature>
<reference evidence="2" key="2">
    <citation type="journal article" date="2024" name="Plant">
        <title>Genomic evolution and insights into agronomic trait innovations of Sesamum species.</title>
        <authorList>
            <person name="Miao H."/>
            <person name="Wang L."/>
            <person name="Qu L."/>
            <person name="Liu H."/>
            <person name="Sun Y."/>
            <person name="Le M."/>
            <person name="Wang Q."/>
            <person name="Wei S."/>
            <person name="Zheng Y."/>
            <person name="Lin W."/>
            <person name="Duan Y."/>
            <person name="Cao H."/>
            <person name="Xiong S."/>
            <person name="Wang X."/>
            <person name="Wei L."/>
            <person name="Li C."/>
            <person name="Ma Q."/>
            <person name="Ju M."/>
            <person name="Zhao R."/>
            <person name="Li G."/>
            <person name="Mu C."/>
            <person name="Tian Q."/>
            <person name="Mei H."/>
            <person name="Zhang T."/>
            <person name="Gao T."/>
            <person name="Zhang H."/>
        </authorList>
    </citation>
    <scope>NUCLEOTIDE SEQUENCE</scope>
    <source>
        <strain evidence="2">G02</strain>
    </source>
</reference>
<organism evidence="2">
    <name type="scientific">Sesamum radiatum</name>
    <name type="common">Black benniseed</name>
    <dbReference type="NCBI Taxonomy" id="300843"/>
    <lineage>
        <taxon>Eukaryota</taxon>
        <taxon>Viridiplantae</taxon>
        <taxon>Streptophyta</taxon>
        <taxon>Embryophyta</taxon>
        <taxon>Tracheophyta</taxon>
        <taxon>Spermatophyta</taxon>
        <taxon>Magnoliopsida</taxon>
        <taxon>eudicotyledons</taxon>
        <taxon>Gunneridae</taxon>
        <taxon>Pentapetalae</taxon>
        <taxon>asterids</taxon>
        <taxon>lamiids</taxon>
        <taxon>Lamiales</taxon>
        <taxon>Pedaliaceae</taxon>
        <taxon>Sesamum</taxon>
    </lineage>
</organism>
<reference evidence="2" key="1">
    <citation type="submission" date="2020-06" db="EMBL/GenBank/DDBJ databases">
        <authorList>
            <person name="Li T."/>
            <person name="Hu X."/>
            <person name="Zhang T."/>
            <person name="Song X."/>
            <person name="Zhang H."/>
            <person name="Dai N."/>
            <person name="Sheng W."/>
            <person name="Hou X."/>
            <person name="Wei L."/>
        </authorList>
    </citation>
    <scope>NUCLEOTIDE SEQUENCE</scope>
    <source>
        <strain evidence="2">G02</strain>
        <tissue evidence="2">Leaf</tissue>
    </source>
</reference>
<feature type="compositionally biased region" description="Low complexity" evidence="1">
    <location>
        <begin position="1"/>
        <end position="17"/>
    </location>
</feature>
<name>A0AAW2W6A3_SESRA</name>
<evidence type="ECO:0000313" key="2">
    <source>
        <dbReference type="EMBL" id="KAL0435645.1"/>
    </source>
</evidence>
<accession>A0AAW2W6A3</accession>
<comment type="caution">
    <text evidence="2">The sequence shown here is derived from an EMBL/GenBank/DDBJ whole genome shotgun (WGS) entry which is preliminary data.</text>
</comment>
<dbReference type="EMBL" id="JACGWJ010000002">
    <property type="protein sequence ID" value="KAL0435645.1"/>
    <property type="molecule type" value="Genomic_DNA"/>
</dbReference>
<dbReference type="AlphaFoldDB" id="A0AAW2W6A3"/>